<feature type="signal peptide" evidence="2">
    <location>
        <begin position="1"/>
        <end position="31"/>
    </location>
</feature>
<proteinExistence type="predicted"/>
<accession>A0A427B721</accession>
<evidence type="ECO:0000313" key="3">
    <source>
        <dbReference type="EMBL" id="RRT84289.1"/>
    </source>
</evidence>
<keyword evidence="2" id="KW-0732">Signal</keyword>
<sequence length="159" mass="17310">MLRAWAVGPSRNFSAVSPVLLFFAFPFSTTASATASSVASTAPNRFAMSRPLRIAVVGDVVSSLVGISTPADLVLFTGMKTDRVHLQLEWFSILSGTSHTGWYVPAHQLTGMWTTHYRAVSPGSGCFRPLPRDIDRGRLISSGISDGGRKKKREKKKRT</sequence>
<evidence type="ECO:0000256" key="1">
    <source>
        <dbReference type="SAM" id="MobiDB-lite"/>
    </source>
</evidence>
<evidence type="ECO:0000313" key="4">
    <source>
        <dbReference type="Proteomes" id="UP000287651"/>
    </source>
</evidence>
<feature type="compositionally biased region" description="Basic residues" evidence="1">
    <location>
        <begin position="149"/>
        <end position="159"/>
    </location>
</feature>
<protein>
    <recommendedName>
        <fullName evidence="5">Secreted protein</fullName>
    </recommendedName>
</protein>
<dbReference type="AlphaFoldDB" id="A0A427B721"/>
<name>A0A427B721_ENSVE</name>
<dbReference type="Proteomes" id="UP000287651">
    <property type="component" value="Unassembled WGS sequence"/>
</dbReference>
<reference evidence="3 4" key="1">
    <citation type="journal article" date="2014" name="Agronomy (Basel)">
        <title>A Draft Genome Sequence for Ensete ventricosum, the Drought-Tolerant Tree Against Hunger.</title>
        <authorList>
            <person name="Harrison J."/>
            <person name="Moore K.A."/>
            <person name="Paszkiewicz K."/>
            <person name="Jones T."/>
            <person name="Grant M."/>
            <person name="Ambacheew D."/>
            <person name="Muzemil S."/>
            <person name="Studholme D.J."/>
        </authorList>
    </citation>
    <scope>NUCLEOTIDE SEQUENCE [LARGE SCALE GENOMIC DNA]</scope>
</reference>
<dbReference type="EMBL" id="AMZH03000333">
    <property type="protein sequence ID" value="RRT84289.1"/>
    <property type="molecule type" value="Genomic_DNA"/>
</dbReference>
<evidence type="ECO:0000256" key="2">
    <source>
        <dbReference type="SAM" id="SignalP"/>
    </source>
</evidence>
<evidence type="ECO:0008006" key="5">
    <source>
        <dbReference type="Google" id="ProtNLM"/>
    </source>
</evidence>
<feature type="region of interest" description="Disordered" evidence="1">
    <location>
        <begin position="138"/>
        <end position="159"/>
    </location>
</feature>
<organism evidence="3 4">
    <name type="scientific">Ensete ventricosum</name>
    <name type="common">Abyssinian banana</name>
    <name type="synonym">Musa ensete</name>
    <dbReference type="NCBI Taxonomy" id="4639"/>
    <lineage>
        <taxon>Eukaryota</taxon>
        <taxon>Viridiplantae</taxon>
        <taxon>Streptophyta</taxon>
        <taxon>Embryophyta</taxon>
        <taxon>Tracheophyta</taxon>
        <taxon>Spermatophyta</taxon>
        <taxon>Magnoliopsida</taxon>
        <taxon>Liliopsida</taxon>
        <taxon>Zingiberales</taxon>
        <taxon>Musaceae</taxon>
        <taxon>Ensete</taxon>
    </lineage>
</organism>
<gene>
    <name evidence="3" type="ORF">B296_00006689</name>
</gene>
<comment type="caution">
    <text evidence="3">The sequence shown here is derived from an EMBL/GenBank/DDBJ whole genome shotgun (WGS) entry which is preliminary data.</text>
</comment>
<feature type="chain" id="PRO_5019092649" description="Secreted protein" evidence="2">
    <location>
        <begin position="32"/>
        <end position="159"/>
    </location>
</feature>